<dbReference type="AlphaFoldDB" id="A0A239BZM4"/>
<evidence type="ECO:0000256" key="2">
    <source>
        <dbReference type="SAM" id="SignalP"/>
    </source>
</evidence>
<feature type="compositionally biased region" description="Low complexity" evidence="1">
    <location>
        <begin position="597"/>
        <end position="613"/>
    </location>
</feature>
<sequence length="714" mass="78683">MKRFARSALVLAALSLGGCMSTQAPQVNAPAWVSTSTASQQEIWGVYPRLVGSNWSAPNAYMLFYRWAVPGQVLIEEYRHPTSGELSGSNTIVPGPRPGTLVLTSSVGNLQWQGTLDEQGNALFVRDGVLRMPVRTRLTPSGEVLQEKLTLDGERIASVDSTTTYTALGKQTAAAAPTAAPETPGVPAAPTTATATATASESVAPTSAQPGPSWGVFDQALNRTWLSEGSDGRGRHPFLLKLEKSADGNRVTAYTGNSHRLEKSIDYQRSASGAFSASGNTVIGPRDNMRVTLDSTGELVRYNSDSDRSLYQLDGSGDLIVTHQTRGWGSDSWSEDSRVRLRDVSMGAQWGPFARLAGFAWVNRENVYPTVYYQFFYPEKNLIQVWIGPDNVQHWGDDYALLKDSILVGHTESNIKNSYLLQPGTSTYTVDSASVMTRHIGETRRDVYTLNSDTVVSISQQELKDGSWQPLKQFRLTRETENEKDARLKMWAEHEQARRDSEASTRFLNDMAALNTVLTSANAVASQRAAESRASLDQTLDTLARQAAVERAQEQARQQGVRQPPKEPPASTASPAAEQQARVDEQKPATPPPTTPSTPATPATPQAKPPTAAVDESSMSWMGCVVDEFPIKKSWISDSARIVHYGDQQRWNEEFFRRFVAQTYDRDLSKLHARCYLDRNDPAGLERQLDGVRRNQARQNIPVVEVEWSPTKQF</sequence>
<feature type="compositionally biased region" description="Low complexity" evidence="1">
    <location>
        <begin position="175"/>
        <end position="208"/>
    </location>
</feature>
<feature type="region of interest" description="Disordered" evidence="1">
    <location>
        <begin position="547"/>
        <end position="615"/>
    </location>
</feature>
<dbReference type="RefSeq" id="WP_042130385.1">
    <property type="nucleotide sequence ID" value="NZ_FZOL01000003.1"/>
</dbReference>
<feature type="chain" id="PRO_5011279264" description="Lipoprotein" evidence="2">
    <location>
        <begin position="25"/>
        <end position="714"/>
    </location>
</feature>
<evidence type="ECO:0000313" key="4">
    <source>
        <dbReference type="Proteomes" id="UP000198407"/>
    </source>
</evidence>
<evidence type="ECO:0000256" key="1">
    <source>
        <dbReference type="SAM" id="MobiDB-lite"/>
    </source>
</evidence>
<dbReference type="Proteomes" id="UP000198407">
    <property type="component" value="Unassembled WGS sequence"/>
</dbReference>
<dbReference type="STRING" id="1215104.GCA_000730585_00170"/>
<organism evidence="3 4">
    <name type="scientific">Pseudomonas japonica</name>
    <dbReference type="NCBI Taxonomy" id="256466"/>
    <lineage>
        <taxon>Bacteria</taxon>
        <taxon>Pseudomonadati</taxon>
        <taxon>Pseudomonadota</taxon>
        <taxon>Gammaproteobacteria</taxon>
        <taxon>Pseudomonadales</taxon>
        <taxon>Pseudomonadaceae</taxon>
        <taxon>Pseudomonas</taxon>
    </lineage>
</organism>
<keyword evidence="2" id="KW-0732">Signal</keyword>
<accession>A0A239BZM4</accession>
<feature type="compositionally biased region" description="Low complexity" evidence="1">
    <location>
        <begin position="547"/>
        <end position="580"/>
    </location>
</feature>
<name>A0A239BZM4_9PSED</name>
<feature type="signal peptide" evidence="2">
    <location>
        <begin position="1"/>
        <end position="24"/>
    </location>
</feature>
<evidence type="ECO:0000313" key="3">
    <source>
        <dbReference type="EMBL" id="SNS12603.1"/>
    </source>
</evidence>
<protein>
    <recommendedName>
        <fullName evidence="5">Lipoprotein</fullName>
    </recommendedName>
</protein>
<evidence type="ECO:0008006" key="5">
    <source>
        <dbReference type="Google" id="ProtNLM"/>
    </source>
</evidence>
<dbReference type="EMBL" id="FZOL01000003">
    <property type="protein sequence ID" value="SNS12603.1"/>
    <property type="molecule type" value="Genomic_DNA"/>
</dbReference>
<feature type="region of interest" description="Disordered" evidence="1">
    <location>
        <begin position="175"/>
        <end position="215"/>
    </location>
</feature>
<proteinExistence type="predicted"/>
<gene>
    <name evidence="3" type="ORF">SAMN05444352_103256</name>
</gene>
<dbReference type="PROSITE" id="PS51257">
    <property type="entry name" value="PROKAR_LIPOPROTEIN"/>
    <property type="match status" value="1"/>
</dbReference>
<reference evidence="4" key="1">
    <citation type="submission" date="2017-06" db="EMBL/GenBank/DDBJ databases">
        <authorList>
            <person name="Varghese N."/>
            <person name="Submissions S."/>
        </authorList>
    </citation>
    <scope>NUCLEOTIDE SEQUENCE [LARGE SCALE GENOMIC DNA]</scope>
    <source>
        <strain evidence="4">DSM 22348</strain>
    </source>
</reference>
<keyword evidence="4" id="KW-1185">Reference proteome</keyword>